<proteinExistence type="predicted"/>
<evidence type="ECO:0000256" key="2">
    <source>
        <dbReference type="SAM" id="MobiDB-lite"/>
    </source>
</evidence>
<dbReference type="EMBL" id="MU805952">
    <property type="protein sequence ID" value="KAJ3844494.1"/>
    <property type="molecule type" value="Genomic_DNA"/>
</dbReference>
<evidence type="ECO:0000313" key="3">
    <source>
        <dbReference type="EMBL" id="KAJ3844494.1"/>
    </source>
</evidence>
<dbReference type="Pfam" id="PF13540">
    <property type="entry name" value="RCC1_2"/>
    <property type="match status" value="1"/>
</dbReference>
<dbReference type="PANTHER" id="PTHR47563">
    <property type="entry name" value="PROTEIN FMP25, MITOCHONDRIAL"/>
    <property type="match status" value="1"/>
</dbReference>
<dbReference type="InterPro" id="IPR009091">
    <property type="entry name" value="RCC1/BLIP-II"/>
</dbReference>
<name>A0AA38PK93_9AGAR</name>
<keyword evidence="4" id="KW-1185">Reference proteome</keyword>
<evidence type="ECO:0000313" key="4">
    <source>
        <dbReference type="Proteomes" id="UP001163846"/>
    </source>
</evidence>
<evidence type="ECO:0000256" key="1">
    <source>
        <dbReference type="PROSITE-ProRule" id="PRU00235"/>
    </source>
</evidence>
<gene>
    <name evidence="3" type="ORF">F5878DRAFT_601837</name>
</gene>
<feature type="region of interest" description="Disordered" evidence="2">
    <location>
        <begin position="50"/>
        <end position="74"/>
    </location>
</feature>
<dbReference type="SUPFAM" id="SSF50985">
    <property type="entry name" value="RCC1/BLIP-II"/>
    <property type="match status" value="1"/>
</dbReference>
<dbReference type="PANTHER" id="PTHR47563:SF1">
    <property type="entry name" value="PROTEIN FMP25, MITOCHONDRIAL"/>
    <property type="match status" value="1"/>
</dbReference>
<comment type="caution">
    <text evidence="3">The sequence shown here is derived from an EMBL/GenBank/DDBJ whole genome shotgun (WGS) entry which is preliminary data.</text>
</comment>
<dbReference type="InterPro" id="IPR053245">
    <property type="entry name" value="MitoProcess-Associated"/>
</dbReference>
<dbReference type="GO" id="GO:0034551">
    <property type="term" value="P:mitochondrial respiratory chain complex III assembly"/>
    <property type="evidence" value="ECO:0007669"/>
    <property type="project" value="TreeGrafter"/>
</dbReference>
<dbReference type="GO" id="GO:0005743">
    <property type="term" value="C:mitochondrial inner membrane"/>
    <property type="evidence" value="ECO:0007669"/>
    <property type="project" value="TreeGrafter"/>
</dbReference>
<feature type="region of interest" description="Disordered" evidence="2">
    <location>
        <begin position="1"/>
        <end position="25"/>
    </location>
</feature>
<organism evidence="3 4">
    <name type="scientific">Lentinula raphanica</name>
    <dbReference type="NCBI Taxonomy" id="153919"/>
    <lineage>
        <taxon>Eukaryota</taxon>
        <taxon>Fungi</taxon>
        <taxon>Dikarya</taxon>
        <taxon>Basidiomycota</taxon>
        <taxon>Agaricomycotina</taxon>
        <taxon>Agaricomycetes</taxon>
        <taxon>Agaricomycetidae</taxon>
        <taxon>Agaricales</taxon>
        <taxon>Marasmiineae</taxon>
        <taxon>Omphalotaceae</taxon>
        <taxon>Lentinula</taxon>
    </lineage>
</organism>
<dbReference type="Proteomes" id="UP001163846">
    <property type="component" value="Unassembled WGS sequence"/>
</dbReference>
<dbReference type="InterPro" id="IPR000408">
    <property type="entry name" value="Reg_chr_condens"/>
</dbReference>
<accession>A0AA38PK93</accession>
<reference evidence="3" key="1">
    <citation type="submission" date="2022-08" db="EMBL/GenBank/DDBJ databases">
        <authorList>
            <consortium name="DOE Joint Genome Institute"/>
            <person name="Min B."/>
            <person name="Riley R."/>
            <person name="Sierra-Patev S."/>
            <person name="Naranjo-Ortiz M."/>
            <person name="Looney B."/>
            <person name="Konkel Z."/>
            <person name="Slot J.C."/>
            <person name="Sakamoto Y."/>
            <person name="Steenwyk J.L."/>
            <person name="Rokas A."/>
            <person name="Carro J."/>
            <person name="Camarero S."/>
            <person name="Ferreira P."/>
            <person name="Molpeceres G."/>
            <person name="Ruiz-Duenas F.J."/>
            <person name="Serrano A."/>
            <person name="Henrissat B."/>
            <person name="Drula E."/>
            <person name="Hughes K.W."/>
            <person name="Mata J.L."/>
            <person name="Ishikawa N.K."/>
            <person name="Vargas-Isla R."/>
            <person name="Ushijima S."/>
            <person name="Smith C.A."/>
            <person name="Ahrendt S."/>
            <person name="Andreopoulos W."/>
            <person name="He G."/>
            <person name="Labutti K."/>
            <person name="Lipzen A."/>
            <person name="Ng V."/>
            <person name="Sandor L."/>
            <person name="Barry K."/>
            <person name="Martinez A.T."/>
            <person name="Xiao Y."/>
            <person name="Gibbons J.G."/>
            <person name="Terashima K."/>
            <person name="Hibbett D.S."/>
            <person name="Grigoriev I.V."/>
        </authorList>
    </citation>
    <scope>NUCLEOTIDE SEQUENCE</scope>
    <source>
        <strain evidence="3">TFB9207</strain>
    </source>
</reference>
<feature type="repeat" description="RCC1" evidence="1">
    <location>
        <begin position="353"/>
        <end position="412"/>
    </location>
</feature>
<protein>
    <submittedName>
        <fullName evidence="3">Regulator of chromosome condensation 1/beta-lactamase-inhibitor protein II</fullName>
    </submittedName>
</protein>
<dbReference type="AlphaFoldDB" id="A0AA38PK93"/>
<dbReference type="Gene3D" id="2.130.10.30">
    <property type="entry name" value="Regulator of chromosome condensation 1/beta-lactamase-inhibitor protein II"/>
    <property type="match status" value="1"/>
</dbReference>
<dbReference type="PROSITE" id="PS50012">
    <property type="entry name" value="RCC1_3"/>
    <property type="match status" value="1"/>
</dbReference>
<sequence>MFRLRPLRSTRSFSTHSRQPHSRQRLVATTAVVAASVLVYAGLKHKPIHNDSLPPTNSFKPEYNPEKPKGPRPNWEDTLNTLVWGSNSSQKLLPGDSKTDSIRSPTTAKWLDNVALRDLALHSQYAVCVDVRGDVYQWGQGVDPSPILKGQNIVQIQPTDKRIYALSRSGKIYALDADLSRHSSSEPASTKRLNSPWWSTGWIWGEEVVGSFQEIIPRTQLSWGEKFISISAGKDHLLGLTSSGRAFAHPINSNANAYGQLGFRKFDVPDISSPQSKERNPVELVPKSVKDPYAKASPFRRRNSDTEETAEKNHAAVTFPFCPNIFEIPSLQGIKLSQLVAGGRSSFALTSTGRVLGWGANEYGQIGLGDNVTLDTITVPTEVILWRMAQGAQTKCLNVSAGGDLTCFTVERTTQADTPRSSSTIELLLSGNGQYGSLGNNLYTNTQGNPIRARNVSNLTEYDDETNSLRPIAPHSISVSPTGHVLLTLSSNSGRDLLAWGRNYNSELGNGKRAGLAVPTTLADADGERFLLQRKRAKEVLDLQGVVWKRGVEVEQKAVAGYDSSAVFWKVST</sequence>